<dbReference type="OrthoDB" id="256352at2"/>
<dbReference type="Pfam" id="PF08281">
    <property type="entry name" value="Sigma70_r4_2"/>
    <property type="match status" value="1"/>
</dbReference>
<feature type="region of interest" description="Disordered" evidence="5">
    <location>
        <begin position="329"/>
        <end position="358"/>
    </location>
</feature>
<dbReference type="InterPro" id="IPR013324">
    <property type="entry name" value="RNA_pol_sigma_r3/r4-like"/>
</dbReference>
<evidence type="ECO:0000256" key="5">
    <source>
        <dbReference type="SAM" id="MobiDB-lite"/>
    </source>
</evidence>
<dbReference type="PANTHER" id="PTHR43133:SF8">
    <property type="entry name" value="RNA POLYMERASE SIGMA FACTOR HI_1459-RELATED"/>
    <property type="match status" value="1"/>
</dbReference>
<evidence type="ECO:0000256" key="4">
    <source>
        <dbReference type="ARBA" id="ARBA00023163"/>
    </source>
</evidence>
<reference evidence="8" key="1">
    <citation type="submission" date="2017-06" db="EMBL/GenBank/DDBJ databases">
        <title>Genome analysis of Fimbriiglobus ruber SP5, the first member of the order Planctomycetales with confirmed chitinolytic capability.</title>
        <authorList>
            <person name="Ravin N.V."/>
            <person name="Rakitin A.L."/>
            <person name="Ivanova A.A."/>
            <person name="Beletsky A.V."/>
            <person name="Kulichevskaya I.S."/>
            <person name="Mardanov A.V."/>
            <person name="Dedysh S.N."/>
        </authorList>
    </citation>
    <scope>NUCLEOTIDE SEQUENCE [LARGE SCALE GENOMIC DNA]</scope>
    <source>
        <strain evidence="8">SP5</strain>
    </source>
</reference>
<feature type="domain" description="RNA polymerase sigma factor 70 region 4 type 2" evidence="6">
    <location>
        <begin position="22"/>
        <end position="73"/>
    </location>
</feature>
<evidence type="ECO:0000256" key="1">
    <source>
        <dbReference type="ARBA" id="ARBA00023015"/>
    </source>
</evidence>
<organism evidence="7 8">
    <name type="scientific">Fimbriiglobus ruber</name>
    <dbReference type="NCBI Taxonomy" id="1908690"/>
    <lineage>
        <taxon>Bacteria</taxon>
        <taxon>Pseudomonadati</taxon>
        <taxon>Planctomycetota</taxon>
        <taxon>Planctomycetia</taxon>
        <taxon>Gemmatales</taxon>
        <taxon>Gemmataceae</taxon>
        <taxon>Fimbriiglobus</taxon>
    </lineage>
</organism>
<name>A0A225DA84_9BACT</name>
<dbReference type="InterPro" id="IPR039425">
    <property type="entry name" value="RNA_pol_sigma-70-like"/>
</dbReference>
<evidence type="ECO:0000313" key="8">
    <source>
        <dbReference type="Proteomes" id="UP000214646"/>
    </source>
</evidence>
<dbReference type="SUPFAM" id="SSF88659">
    <property type="entry name" value="Sigma3 and sigma4 domains of RNA polymerase sigma factors"/>
    <property type="match status" value="1"/>
</dbReference>
<sequence>MAAVPEAVSPADAMTGRELVAALDAELDRLPPRYREPLVLCYLEGLTRDEAAARLGVPVPTLKSQLERGRKQLADALAARGHGLGVALLAVAATSAAGASPPRLHESILAAAGGSPSAGAAALAREVTVNRVLTKTALGLVGAVGVAVLGLAFASKPTAAAPQKSEAQKGTKAAAKVEARKPELNERVITGKVLGPDGKPIQADLTMVWNEPGAPPQPLGRSEADGSYRVVVPFRTEEGGGVLFAAAPGCGVDFRPHGQKWLRETMTPVADLTLRLPKDRPLKSRVLDQQGRPVAGATVFVRQFSIFDDSATADARLKEWARALNQHNSPRGDRELWRPGVQDVPLNPDPRLPYTATTDKDGRFEIAGVGDGQLVMLKARGPSLADKTYMVLNRDGFDPEPINTLVRNIEFKDFPTLKDMKSTWLLHAPDAAVVLEPEKIIRGTVTDHAGKPRAGVEVVFSRPNKHIVNLEYNHAITGADGRYEIRGARKHKGYMVECLPDPKAGLLQCQAFADDTAGYEPVTVDLKCARGVVLTGTVKNKATGAPVKAHAYVDIVTGNPFVNAYPPFRYAGSDVTATNDTDAAGRFRVVTIRGPVVLMIAPKDRDMIEFKRVRPNPADQPRDYRRGFSEVIETIGGNNLDHTNGNLGYYGYENVWTAVKGCWCKMIDTKEEITEVTVDVELEPATKTVVKVVNANGEPVKGARGIGLRHYQIFPPQSFPETDTLTVYDLEPKEERLLFVFQEERKLIAAMALKAEDKNPVIMLGRGGQVAGRAVDKGGKPIVGLHVYLEYSHSVVNNGYYTLKTFASMKQDDTVITDANGEFRVGTLFPGQEFQLFFRRDQTRFGPTGGDAPKYRIEKHSEELKLGDLKLEPAKEGKAK</sequence>
<accession>A0A225DA84</accession>
<dbReference type="GO" id="GO:0016987">
    <property type="term" value="F:sigma factor activity"/>
    <property type="evidence" value="ECO:0007669"/>
    <property type="project" value="UniProtKB-KW"/>
</dbReference>
<dbReference type="SUPFAM" id="SSF49464">
    <property type="entry name" value="Carboxypeptidase regulatory domain-like"/>
    <property type="match status" value="2"/>
</dbReference>
<evidence type="ECO:0000313" key="7">
    <source>
        <dbReference type="EMBL" id="OWK38471.1"/>
    </source>
</evidence>
<comment type="caution">
    <text evidence="7">The sequence shown here is derived from an EMBL/GenBank/DDBJ whole genome shotgun (WGS) entry which is preliminary data.</text>
</comment>
<dbReference type="PANTHER" id="PTHR43133">
    <property type="entry name" value="RNA POLYMERASE ECF-TYPE SIGMA FACTO"/>
    <property type="match status" value="1"/>
</dbReference>
<dbReference type="RefSeq" id="WP_088258262.1">
    <property type="nucleotide sequence ID" value="NZ_NIDE01000014.1"/>
</dbReference>
<keyword evidence="4" id="KW-0804">Transcription</keyword>
<dbReference type="InterPro" id="IPR008969">
    <property type="entry name" value="CarboxyPept-like_regulatory"/>
</dbReference>
<dbReference type="Proteomes" id="UP000214646">
    <property type="component" value="Unassembled WGS sequence"/>
</dbReference>
<evidence type="ECO:0000259" key="6">
    <source>
        <dbReference type="Pfam" id="PF08281"/>
    </source>
</evidence>
<protein>
    <submittedName>
        <fullName evidence="7">High-affnity carbon uptake protein Hat/HatR</fullName>
    </submittedName>
</protein>
<dbReference type="EMBL" id="NIDE01000014">
    <property type="protein sequence ID" value="OWK38471.1"/>
    <property type="molecule type" value="Genomic_DNA"/>
</dbReference>
<proteinExistence type="predicted"/>
<dbReference type="GO" id="GO:0003677">
    <property type="term" value="F:DNA binding"/>
    <property type="evidence" value="ECO:0007669"/>
    <property type="project" value="UniProtKB-KW"/>
</dbReference>
<evidence type="ECO:0000256" key="2">
    <source>
        <dbReference type="ARBA" id="ARBA00023082"/>
    </source>
</evidence>
<dbReference type="Gene3D" id="1.10.10.10">
    <property type="entry name" value="Winged helix-like DNA-binding domain superfamily/Winged helix DNA-binding domain"/>
    <property type="match status" value="1"/>
</dbReference>
<gene>
    <name evidence="7" type="ORF">FRUB_07591</name>
</gene>
<evidence type="ECO:0000256" key="3">
    <source>
        <dbReference type="ARBA" id="ARBA00023125"/>
    </source>
</evidence>
<dbReference type="AlphaFoldDB" id="A0A225DA84"/>
<keyword evidence="2" id="KW-0731">Sigma factor</keyword>
<dbReference type="CDD" id="cd06171">
    <property type="entry name" value="Sigma70_r4"/>
    <property type="match status" value="1"/>
</dbReference>
<keyword evidence="3" id="KW-0238">DNA-binding</keyword>
<dbReference type="InterPro" id="IPR036388">
    <property type="entry name" value="WH-like_DNA-bd_sf"/>
</dbReference>
<keyword evidence="8" id="KW-1185">Reference proteome</keyword>
<dbReference type="InterPro" id="IPR013249">
    <property type="entry name" value="RNA_pol_sigma70_r4_t2"/>
</dbReference>
<dbReference type="GO" id="GO:0006352">
    <property type="term" value="P:DNA-templated transcription initiation"/>
    <property type="evidence" value="ECO:0007669"/>
    <property type="project" value="InterPro"/>
</dbReference>
<keyword evidence="1" id="KW-0805">Transcription regulation</keyword>